<gene>
    <name evidence="3" type="ORF">EQW73_08645</name>
    <name evidence="4" type="ORF">EQW78_01705</name>
</gene>
<dbReference type="InterPro" id="IPR002731">
    <property type="entry name" value="ATPase_BadF"/>
</dbReference>
<dbReference type="STRING" id="1713.GCA_000718325_02679"/>
<reference evidence="5 6" key="1">
    <citation type="submission" date="2019-01" db="EMBL/GenBank/DDBJ databases">
        <title>Oerskovia turbata Genome sequencing and assembly.</title>
        <authorList>
            <person name="Dou T."/>
        </authorList>
    </citation>
    <scope>NUCLEOTIDE SEQUENCE [LARGE SCALE GENOMIC DNA]</scope>
    <source>
        <strain evidence="4 5">JCM12123</strain>
        <strain evidence="3 6">JCM3160</strain>
    </source>
</reference>
<dbReference type="Pfam" id="PF01869">
    <property type="entry name" value="BcrAD_BadFG"/>
    <property type="match status" value="1"/>
</dbReference>
<keyword evidence="6" id="KW-1185">Reference proteome</keyword>
<dbReference type="EMBL" id="SDJQ01000002">
    <property type="protein sequence ID" value="RXR36551.1"/>
    <property type="molecule type" value="Genomic_DNA"/>
</dbReference>
<dbReference type="InterPro" id="IPR052519">
    <property type="entry name" value="Euk-type_GlcNAc_Kinase"/>
</dbReference>
<dbReference type="RefSeq" id="WP_051703112.1">
    <property type="nucleotide sequence ID" value="NZ_JOFV01000012.1"/>
</dbReference>
<evidence type="ECO:0000256" key="1">
    <source>
        <dbReference type="SAM" id="MobiDB-lite"/>
    </source>
</evidence>
<dbReference type="PANTHER" id="PTHR43190:SF3">
    <property type="entry name" value="N-ACETYL-D-GLUCOSAMINE KINASE"/>
    <property type="match status" value="1"/>
</dbReference>
<accession>A0A4Q1L3G9</accession>
<dbReference type="PANTHER" id="PTHR43190">
    <property type="entry name" value="N-ACETYL-D-GLUCOSAMINE KINASE"/>
    <property type="match status" value="1"/>
</dbReference>
<evidence type="ECO:0000313" key="5">
    <source>
        <dbReference type="Proteomes" id="UP000289805"/>
    </source>
</evidence>
<evidence type="ECO:0000313" key="3">
    <source>
        <dbReference type="EMBL" id="RXR26376.1"/>
    </source>
</evidence>
<evidence type="ECO:0000313" key="4">
    <source>
        <dbReference type="EMBL" id="RXR36551.1"/>
    </source>
</evidence>
<dbReference type="AlphaFoldDB" id="A0A4Q1L3G9"/>
<evidence type="ECO:0000259" key="2">
    <source>
        <dbReference type="Pfam" id="PF01869"/>
    </source>
</evidence>
<feature type="domain" description="ATPase BadF/BadG/BcrA/BcrD type" evidence="2">
    <location>
        <begin position="32"/>
        <end position="279"/>
    </location>
</feature>
<dbReference type="Proteomes" id="UP000289805">
    <property type="component" value="Unassembled WGS sequence"/>
</dbReference>
<proteinExistence type="predicted"/>
<dbReference type="OrthoDB" id="8701357at2"/>
<organism evidence="4 5">
    <name type="scientific">Oerskovia turbata</name>
    <dbReference type="NCBI Taxonomy" id="1713"/>
    <lineage>
        <taxon>Bacteria</taxon>
        <taxon>Bacillati</taxon>
        <taxon>Actinomycetota</taxon>
        <taxon>Actinomycetes</taxon>
        <taxon>Micrococcales</taxon>
        <taxon>Cellulomonadaceae</taxon>
        <taxon>Oerskovia</taxon>
    </lineage>
</organism>
<dbReference type="SUPFAM" id="SSF53067">
    <property type="entry name" value="Actin-like ATPase domain"/>
    <property type="match status" value="1"/>
</dbReference>
<feature type="region of interest" description="Disordered" evidence="1">
    <location>
        <begin position="358"/>
        <end position="400"/>
    </location>
</feature>
<dbReference type="InterPro" id="IPR043129">
    <property type="entry name" value="ATPase_NBD"/>
</dbReference>
<sequence length="400" mass="39185">MTSTQDPDPARPEARADVPATTTGSPRWIVAIDVGGSGSRLVAARLDSDPGSDADAHSTSLTGRPVAIGPEGSDVAEVVHDVGAAFVAAWTETHGEPPVVAAAAVGATGVATLVPDPTAVHDALRVSLGAERTAVAADALTAHLGALGGRAGAVVAVGTGTIALGTDLAGTWQRVDGWGHLLGDLGSASWIGAHGLRAALAAHDRRSTGGSRPLLAAATARFGPAPTWPAQLYTRPDRAQVLGSFTPDVAAAAAAGDPAAVQILTEAGRHLAESLAAALVPGLPPLAAATGGVLAAGPSLTGALARRFAALRPDAELVPSAGTPLDGALHLARLLAESTGSGGTGGTAGTAGTASLVAHEPWLSLGGPRTDPAPATGSSTAPRDDNHTASHPAPITGDPT</sequence>
<feature type="region of interest" description="Disordered" evidence="1">
    <location>
        <begin position="45"/>
        <end position="69"/>
    </location>
</feature>
<dbReference type="Gene3D" id="3.30.420.40">
    <property type="match status" value="2"/>
</dbReference>
<protein>
    <recommendedName>
        <fullName evidence="2">ATPase BadF/BadG/BcrA/BcrD type domain-containing protein</fullName>
    </recommendedName>
</protein>
<name>A0A4Q1L3G9_9CELL</name>
<evidence type="ECO:0000313" key="6">
    <source>
        <dbReference type="Proteomes" id="UP000290517"/>
    </source>
</evidence>
<feature type="region of interest" description="Disordered" evidence="1">
    <location>
        <begin position="1"/>
        <end position="24"/>
    </location>
</feature>
<dbReference type="Proteomes" id="UP000290517">
    <property type="component" value="Unassembled WGS sequence"/>
</dbReference>
<dbReference type="EMBL" id="SDJR01000004">
    <property type="protein sequence ID" value="RXR26376.1"/>
    <property type="molecule type" value="Genomic_DNA"/>
</dbReference>
<comment type="caution">
    <text evidence="4">The sequence shown here is derived from an EMBL/GenBank/DDBJ whole genome shotgun (WGS) entry which is preliminary data.</text>
</comment>